<dbReference type="Proteomes" id="UP001623559">
    <property type="component" value="Unassembled WGS sequence"/>
</dbReference>
<organism evidence="4 5">
    <name type="scientific">Aquirufa novilacunae</name>
    <dbReference type="NCBI Taxonomy" id="3139305"/>
    <lineage>
        <taxon>Bacteria</taxon>
        <taxon>Pseudomonadati</taxon>
        <taxon>Bacteroidota</taxon>
        <taxon>Cytophagia</taxon>
        <taxon>Cytophagales</taxon>
        <taxon>Flectobacillaceae</taxon>
        <taxon>Aquirufa</taxon>
    </lineage>
</organism>
<comment type="caution">
    <text evidence="4">The sequence shown here is derived from an EMBL/GenBank/DDBJ whole genome shotgun (WGS) entry which is preliminary data.</text>
</comment>
<proteinExistence type="predicted"/>
<evidence type="ECO:0000256" key="3">
    <source>
        <dbReference type="ARBA" id="ARBA00023027"/>
    </source>
</evidence>
<dbReference type="Pfam" id="PF04166">
    <property type="entry name" value="PdxA"/>
    <property type="match status" value="1"/>
</dbReference>
<dbReference type="EC" id="1.1.1.262" evidence="4"/>
<dbReference type="NCBIfam" id="TIGR00557">
    <property type="entry name" value="pdxA"/>
    <property type="match status" value="1"/>
</dbReference>
<evidence type="ECO:0000256" key="1">
    <source>
        <dbReference type="ARBA" id="ARBA00022723"/>
    </source>
</evidence>
<keyword evidence="2 4" id="KW-0560">Oxidoreductase</keyword>
<accession>A0ABW8SZT8</accession>
<gene>
    <name evidence="4" type="primary">pdxA</name>
    <name evidence="4" type="ORF">V7S74_03130</name>
</gene>
<dbReference type="PANTHER" id="PTHR30004">
    <property type="entry name" value="4-HYDROXYTHREONINE-4-PHOSPHATE DEHYDROGENASE"/>
    <property type="match status" value="1"/>
</dbReference>
<sequence>MKPIIGITLGDYNGIGPEVILKSLASPRILKWCTPVIYGSSKVLDFYRAKFELKEWNIQSIQDASEAKSGESFVINCWDDTATLIEPGKETKEAGKAAFDCLERASNDLDRGLIAAVITAPINKHNIQSEEFKFPGHTEYFTERFEAKTSLMMLVSDNLRMGVATGHIPLLEVPAALNADLLRAKIQLFLSSLKEDFSLDKPRLAVLGLNPHAGDSGLLGQEELEIIQPVVDEFRAKGHLVFGPYPADGFFGKAQFKEFDGVLGMYHDQGLIPFKYIAFDSGVNFTAGLPVIRTSPDHGTAYDIAGTNVADPGSFLQAIFLALDLIKNRMDA</sequence>
<dbReference type="PANTHER" id="PTHR30004:SF6">
    <property type="entry name" value="D-THREONATE 4-PHOSPHATE DEHYDROGENASE"/>
    <property type="match status" value="1"/>
</dbReference>
<protein>
    <submittedName>
        <fullName evidence="4">4-hydroxythreonine-4-phosphate dehydrogenase PdxA</fullName>
        <ecNumber evidence="4">1.1.1.262</ecNumber>
    </submittedName>
</protein>
<keyword evidence="3" id="KW-0520">NAD</keyword>
<evidence type="ECO:0000313" key="4">
    <source>
        <dbReference type="EMBL" id="MFL0205725.1"/>
    </source>
</evidence>
<reference evidence="4 5" key="1">
    <citation type="submission" date="2024-07" db="EMBL/GenBank/DDBJ databases">
        <authorList>
            <person name="Pitt A."/>
            <person name="Hahn M.W."/>
        </authorList>
    </citation>
    <scope>NUCLEOTIDE SEQUENCE [LARGE SCALE GENOMIC DNA]</scope>
    <source>
        <strain evidence="4 5">2-AUSEE-184A6</strain>
    </source>
</reference>
<evidence type="ECO:0000256" key="2">
    <source>
        <dbReference type="ARBA" id="ARBA00023002"/>
    </source>
</evidence>
<evidence type="ECO:0000313" key="5">
    <source>
        <dbReference type="Proteomes" id="UP001623559"/>
    </source>
</evidence>
<dbReference type="Gene3D" id="3.40.718.10">
    <property type="entry name" value="Isopropylmalate Dehydrogenase"/>
    <property type="match status" value="1"/>
</dbReference>
<dbReference type="InterPro" id="IPR005255">
    <property type="entry name" value="PdxA_fam"/>
</dbReference>
<dbReference type="RefSeq" id="WP_406777307.1">
    <property type="nucleotide sequence ID" value="NZ_JBEWZG010000001.1"/>
</dbReference>
<dbReference type="SUPFAM" id="SSF53659">
    <property type="entry name" value="Isocitrate/Isopropylmalate dehydrogenase-like"/>
    <property type="match status" value="1"/>
</dbReference>
<name>A0ABW8SZT8_9BACT</name>
<keyword evidence="1" id="KW-0479">Metal-binding</keyword>
<dbReference type="GO" id="GO:0050570">
    <property type="term" value="F:4-hydroxythreonine-4-phosphate dehydrogenase activity"/>
    <property type="evidence" value="ECO:0007669"/>
    <property type="project" value="UniProtKB-EC"/>
</dbReference>
<dbReference type="EMBL" id="JBEWZG010000001">
    <property type="protein sequence ID" value="MFL0205725.1"/>
    <property type="molecule type" value="Genomic_DNA"/>
</dbReference>